<dbReference type="Proteomes" id="UP000268093">
    <property type="component" value="Unassembled WGS sequence"/>
</dbReference>
<organism evidence="2 3">
    <name type="scientific">Jimgerdemannia flammicorona</name>
    <dbReference type="NCBI Taxonomy" id="994334"/>
    <lineage>
        <taxon>Eukaryota</taxon>
        <taxon>Fungi</taxon>
        <taxon>Fungi incertae sedis</taxon>
        <taxon>Mucoromycota</taxon>
        <taxon>Mucoromycotina</taxon>
        <taxon>Endogonomycetes</taxon>
        <taxon>Endogonales</taxon>
        <taxon>Endogonaceae</taxon>
        <taxon>Jimgerdemannia</taxon>
    </lineage>
</organism>
<sequence>MIVELSSYCERVLAGHAHNVFLFLVLFVSIFLSFFTLLTLKLHVCIFHSPQSFLAQFLPILSFRGLETTQFFPLPYLTLDTPFVTKPLIPRNCAKSAFIDLP</sequence>
<keyword evidence="1" id="KW-1133">Transmembrane helix</keyword>
<dbReference type="EMBL" id="RBNI01020318">
    <property type="protein sequence ID" value="RUO96635.1"/>
    <property type="molecule type" value="Genomic_DNA"/>
</dbReference>
<reference evidence="2 3" key="1">
    <citation type="journal article" date="2018" name="New Phytol.">
        <title>Phylogenomics of Endogonaceae and evolution of mycorrhizas within Mucoromycota.</title>
        <authorList>
            <person name="Chang Y."/>
            <person name="Desiro A."/>
            <person name="Na H."/>
            <person name="Sandor L."/>
            <person name="Lipzen A."/>
            <person name="Clum A."/>
            <person name="Barry K."/>
            <person name="Grigoriev I.V."/>
            <person name="Martin F.M."/>
            <person name="Stajich J.E."/>
            <person name="Smith M.E."/>
            <person name="Bonito G."/>
            <person name="Spatafora J.W."/>
        </authorList>
    </citation>
    <scope>NUCLEOTIDE SEQUENCE [LARGE SCALE GENOMIC DNA]</scope>
    <source>
        <strain evidence="2 3">GMNB39</strain>
    </source>
</reference>
<feature type="transmembrane region" description="Helical" evidence="1">
    <location>
        <begin position="20"/>
        <end position="40"/>
    </location>
</feature>
<proteinExistence type="predicted"/>
<keyword evidence="1" id="KW-0472">Membrane</keyword>
<name>A0A433A1T1_9FUNG</name>
<accession>A0A433A1T1</accession>
<keyword evidence="1" id="KW-0812">Transmembrane</keyword>
<protein>
    <submittedName>
        <fullName evidence="2">Uncharacterized protein</fullName>
    </submittedName>
</protein>
<evidence type="ECO:0000313" key="3">
    <source>
        <dbReference type="Proteomes" id="UP000268093"/>
    </source>
</evidence>
<gene>
    <name evidence="2" type="ORF">BC936DRAFT_141701</name>
</gene>
<comment type="caution">
    <text evidence="2">The sequence shown here is derived from an EMBL/GenBank/DDBJ whole genome shotgun (WGS) entry which is preliminary data.</text>
</comment>
<evidence type="ECO:0000313" key="2">
    <source>
        <dbReference type="EMBL" id="RUO96635.1"/>
    </source>
</evidence>
<evidence type="ECO:0000256" key="1">
    <source>
        <dbReference type="SAM" id="Phobius"/>
    </source>
</evidence>
<keyword evidence="3" id="KW-1185">Reference proteome</keyword>
<dbReference type="AlphaFoldDB" id="A0A433A1T1"/>